<evidence type="ECO:0000256" key="7">
    <source>
        <dbReference type="ARBA" id="ARBA00023284"/>
    </source>
</evidence>
<feature type="domain" description="Glutaredoxin" evidence="9">
    <location>
        <begin position="4"/>
        <end position="62"/>
    </location>
</feature>
<evidence type="ECO:0000256" key="6">
    <source>
        <dbReference type="ARBA" id="ARBA00023157"/>
    </source>
</evidence>
<dbReference type="AlphaFoldDB" id="A0A3N4A0S2"/>
<sequence>MMTTVYTKPECMQCDRTQAQLTKHRIPFGTRDVTTDPQALRYITDQLGYRQAPVVVTDDGQHWSGYRPDKIKQLAASRHAPDAAESAAAGPTTTGAHVDG</sequence>
<evidence type="ECO:0000256" key="5">
    <source>
        <dbReference type="ARBA" id="ARBA00022982"/>
    </source>
</evidence>
<evidence type="ECO:0000256" key="4">
    <source>
        <dbReference type="ARBA" id="ARBA00022448"/>
    </source>
</evidence>
<keyword evidence="5" id="KW-0249">Electron transport</keyword>
<accession>A0A3N4A0S2</accession>
<keyword evidence="4" id="KW-0813">Transport</keyword>
<dbReference type="SUPFAM" id="SSF52833">
    <property type="entry name" value="Thioredoxin-like"/>
    <property type="match status" value="1"/>
</dbReference>
<evidence type="ECO:0000256" key="2">
    <source>
        <dbReference type="ARBA" id="ARBA00007787"/>
    </source>
</evidence>
<dbReference type="PANTHER" id="PTHR34386:SF1">
    <property type="entry name" value="GLUTAREDOXIN-LIKE PROTEIN NRDH"/>
    <property type="match status" value="1"/>
</dbReference>
<reference evidence="10 11" key="1">
    <citation type="submission" date="2018-10" db="EMBL/GenBank/DDBJ databases">
        <title>Kocuria sp. M5W7-7, whole genome shotgun sequence.</title>
        <authorList>
            <person name="Tuo L."/>
        </authorList>
    </citation>
    <scope>NUCLEOTIDE SEQUENCE [LARGE SCALE GENOMIC DNA]</scope>
    <source>
        <strain evidence="10 11">M5W7-7</strain>
    </source>
</reference>
<dbReference type="CDD" id="cd02976">
    <property type="entry name" value="NrdH"/>
    <property type="match status" value="1"/>
</dbReference>
<dbReference type="Pfam" id="PF00462">
    <property type="entry name" value="Glutaredoxin"/>
    <property type="match status" value="1"/>
</dbReference>
<evidence type="ECO:0000256" key="3">
    <source>
        <dbReference type="ARBA" id="ARBA00017945"/>
    </source>
</evidence>
<evidence type="ECO:0000256" key="8">
    <source>
        <dbReference type="SAM" id="MobiDB-lite"/>
    </source>
</evidence>
<dbReference type="OrthoDB" id="8545217at2"/>
<name>A0A3N4A0S2_9MICC</name>
<dbReference type="PANTHER" id="PTHR34386">
    <property type="entry name" value="GLUTAREDOXIN"/>
    <property type="match status" value="1"/>
</dbReference>
<dbReference type="GO" id="GO:0009055">
    <property type="term" value="F:electron transfer activity"/>
    <property type="evidence" value="ECO:0007669"/>
    <property type="project" value="TreeGrafter"/>
</dbReference>
<evidence type="ECO:0000313" key="10">
    <source>
        <dbReference type="EMBL" id="ROZ61644.1"/>
    </source>
</evidence>
<dbReference type="GO" id="GO:0045454">
    <property type="term" value="P:cell redox homeostasis"/>
    <property type="evidence" value="ECO:0007669"/>
    <property type="project" value="InterPro"/>
</dbReference>
<keyword evidence="6" id="KW-1015">Disulfide bond</keyword>
<comment type="similarity">
    <text evidence="2">Belongs to the glutaredoxin family.</text>
</comment>
<dbReference type="PROSITE" id="PS51354">
    <property type="entry name" value="GLUTAREDOXIN_2"/>
    <property type="match status" value="1"/>
</dbReference>
<dbReference type="InterPro" id="IPR036249">
    <property type="entry name" value="Thioredoxin-like_sf"/>
</dbReference>
<gene>
    <name evidence="10" type="ORF">EDL96_12780</name>
</gene>
<evidence type="ECO:0000256" key="1">
    <source>
        <dbReference type="ARBA" id="ARBA00002292"/>
    </source>
</evidence>
<feature type="region of interest" description="Disordered" evidence="8">
    <location>
        <begin position="77"/>
        <end position="100"/>
    </location>
</feature>
<keyword evidence="7" id="KW-0676">Redox-active center</keyword>
<dbReference type="InterPro" id="IPR011909">
    <property type="entry name" value="GlrX_NrdH"/>
</dbReference>
<dbReference type="Proteomes" id="UP000270616">
    <property type="component" value="Unassembled WGS sequence"/>
</dbReference>
<comment type="caution">
    <text evidence="10">The sequence shown here is derived from an EMBL/GenBank/DDBJ whole genome shotgun (WGS) entry which is preliminary data.</text>
</comment>
<dbReference type="NCBIfam" id="TIGR02194">
    <property type="entry name" value="GlrX_NrdH"/>
    <property type="match status" value="1"/>
</dbReference>
<comment type="function">
    <text evidence="1">Electron transport system for the ribonucleotide reductase system NrdEF.</text>
</comment>
<keyword evidence="11" id="KW-1185">Reference proteome</keyword>
<dbReference type="InterPro" id="IPR051548">
    <property type="entry name" value="Grx-like_ET"/>
</dbReference>
<dbReference type="InterPro" id="IPR002109">
    <property type="entry name" value="Glutaredoxin"/>
</dbReference>
<evidence type="ECO:0000259" key="9">
    <source>
        <dbReference type="Pfam" id="PF00462"/>
    </source>
</evidence>
<dbReference type="Gene3D" id="3.40.30.10">
    <property type="entry name" value="Glutaredoxin"/>
    <property type="match status" value="1"/>
</dbReference>
<organism evidence="10 11">
    <name type="scientific">Kocuria soli</name>
    <dbReference type="NCBI Taxonomy" id="2485125"/>
    <lineage>
        <taxon>Bacteria</taxon>
        <taxon>Bacillati</taxon>
        <taxon>Actinomycetota</taxon>
        <taxon>Actinomycetes</taxon>
        <taxon>Micrococcales</taxon>
        <taxon>Micrococcaceae</taxon>
        <taxon>Kocuria</taxon>
    </lineage>
</organism>
<dbReference type="EMBL" id="RKMF01000020">
    <property type="protein sequence ID" value="ROZ61644.1"/>
    <property type="molecule type" value="Genomic_DNA"/>
</dbReference>
<proteinExistence type="inferred from homology"/>
<evidence type="ECO:0000313" key="11">
    <source>
        <dbReference type="Proteomes" id="UP000270616"/>
    </source>
</evidence>
<protein>
    <recommendedName>
        <fullName evidence="3">Glutaredoxin-like protein NrdH</fullName>
    </recommendedName>
</protein>